<evidence type="ECO:0000313" key="3">
    <source>
        <dbReference type="EMBL" id="BBO78784.1"/>
    </source>
</evidence>
<dbReference type="InterPro" id="IPR050807">
    <property type="entry name" value="TransReg_Diox_bact_type"/>
</dbReference>
<dbReference type="InterPro" id="IPR010982">
    <property type="entry name" value="Lambda_DNA-bd_dom_sf"/>
</dbReference>
<dbReference type="AlphaFoldDB" id="A0A5K7ZKK7"/>
<name>A0A5K7ZKK7_9BACT</name>
<organism evidence="3 4">
    <name type="scientific">Desulfosarcina widdelii</name>
    <dbReference type="NCBI Taxonomy" id="947919"/>
    <lineage>
        <taxon>Bacteria</taxon>
        <taxon>Pseudomonadati</taxon>
        <taxon>Thermodesulfobacteriota</taxon>
        <taxon>Desulfobacteria</taxon>
        <taxon>Desulfobacterales</taxon>
        <taxon>Desulfosarcinaceae</taxon>
        <taxon>Desulfosarcina</taxon>
    </lineage>
</organism>
<dbReference type="InterPro" id="IPR011051">
    <property type="entry name" value="RmlC_Cupin_sf"/>
</dbReference>
<proteinExistence type="predicted"/>
<dbReference type="Proteomes" id="UP000427769">
    <property type="component" value="Chromosome"/>
</dbReference>
<dbReference type="InterPro" id="IPR014710">
    <property type="entry name" value="RmlC-like_jellyroll"/>
</dbReference>
<dbReference type="Pfam" id="PF01381">
    <property type="entry name" value="HTH_3"/>
    <property type="match status" value="1"/>
</dbReference>
<dbReference type="KEGG" id="dwd:DSCW_62010"/>
<keyword evidence="4" id="KW-1185">Reference proteome</keyword>
<dbReference type="GO" id="GO:0005829">
    <property type="term" value="C:cytosol"/>
    <property type="evidence" value="ECO:0007669"/>
    <property type="project" value="TreeGrafter"/>
</dbReference>
<dbReference type="InterPro" id="IPR001387">
    <property type="entry name" value="Cro/C1-type_HTH"/>
</dbReference>
<dbReference type="SMART" id="SM00530">
    <property type="entry name" value="HTH_XRE"/>
    <property type="match status" value="1"/>
</dbReference>
<keyword evidence="1" id="KW-0238">DNA-binding</keyword>
<dbReference type="Pfam" id="PF07883">
    <property type="entry name" value="Cupin_2"/>
    <property type="match status" value="1"/>
</dbReference>
<accession>A0A5K7ZKK7</accession>
<dbReference type="CDD" id="cd00093">
    <property type="entry name" value="HTH_XRE"/>
    <property type="match status" value="1"/>
</dbReference>
<dbReference type="InterPro" id="IPR013096">
    <property type="entry name" value="Cupin_2"/>
</dbReference>
<dbReference type="PROSITE" id="PS50943">
    <property type="entry name" value="HTH_CROC1"/>
    <property type="match status" value="1"/>
</dbReference>
<evidence type="ECO:0000256" key="1">
    <source>
        <dbReference type="ARBA" id="ARBA00023125"/>
    </source>
</evidence>
<dbReference type="Gene3D" id="1.10.260.40">
    <property type="entry name" value="lambda repressor-like DNA-binding domains"/>
    <property type="match status" value="1"/>
</dbReference>
<dbReference type="CDD" id="cd02209">
    <property type="entry name" value="cupin_XRE_C"/>
    <property type="match status" value="1"/>
</dbReference>
<reference evidence="3 4" key="1">
    <citation type="submission" date="2019-11" db="EMBL/GenBank/DDBJ databases">
        <title>Comparative genomics of hydrocarbon-degrading Desulfosarcina strains.</title>
        <authorList>
            <person name="Watanabe M."/>
            <person name="Kojima H."/>
            <person name="Fukui M."/>
        </authorList>
    </citation>
    <scope>NUCLEOTIDE SEQUENCE [LARGE SCALE GENOMIC DNA]</scope>
    <source>
        <strain evidence="3 4">PP31</strain>
    </source>
</reference>
<feature type="domain" description="HTH cro/C1-type" evidence="2">
    <location>
        <begin position="24"/>
        <end position="78"/>
    </location>
</feature>
<dbReference type="SUPFAM" id="SSF47413">
    <property type="entry name" value="lambda repressor-like DNA-binding domains"/>
    <property type="match status" value="1"/>
</dbReference>
<dbReference type="SUPFAM" id="SSF51182">
    <property type="entry name" value="RmlC-like cupins"/>
    <property type="match status" value="1"/>
</dbReference>
<gene>
    <name evidence="3" type="ORF">DSCW_62010</name>
</gene>
<dbReference type="GO" id="GO:0003677">
    <property type="term" value="F:DNA binding"/>
    <property type="evidence" value="ECO:0007669"/>
    <property type="project" value="UniProtKB-KW"/>
</dbReference>
<evidence type="ECO:0000259" key="2">
    <source>
        <dbReference type="PROSITE" id="PS50943"/>
    </source>
</evidence>
<dbReference type="EMBL" id="AP021875">
    <property type="protein sequence ID" value="BBO78784.1"/>
    <property type="molecule type" value="Genomic_DNA"/>
</dbReference>
<protein>
    <submittedName>
        <fullName evidence="3">Transcriptional regulator</fullName>
    </submittedName>
</protein>
<dbReference type="PANTHER" id="PTHR46797">
    <property type="entry name" value="HTH-TYPE TRANSCRIPTIONAL REGULATOR"/>
    <property type="match status" value="1"/>
</dbReference>
<evidence type="ECO:0000313" key="4">
    <source>
        <dbReference type="Proteomes" id="UP000427769"/>
    </source>
</evidence>
<dbReference type="PANTHER" id="PTHR46797:SF19">
    <property type="entry name" value="BLL2473 PROTEIN"/>
    <property type="match status" value="1"/>
</dbReference>
<dbReference type="GO" id="GO:0003700">
    <property type="term" value="F:DNA-binding transcription factor activity"/>
    <property type="evidence" value="ECO:0007669"/>
    <property type="project" value="TreeGrafter"/>
</dbReference>
<dbReference type="Gene3D" id="2.60.120.10">
    <property type="entry name" value="Jelly Rolls"/>
    <property type="match status" value="1"/>
</dbReference>
<sequence>MQMNKLQDADIRKEVAALNIGRQIRQLRFQRGMTLKEVSEITGLSKPSLSQIENNDGAPPIATLIKIATALGVKIGHFFKEPEASRRLVVVRRDERHRLNRLSHEDQYAAIGYWYESLAYPMVDKNMEPFIAEIAPREEGDILFNQHRGEEFIFVMDGTLEFRSTDQTILLHRGDSLYFDAEVSHGLRGIGGIARVLVVVYVPQ</sequence>